<dbReference type="RefSeq" id="WP_216811123.1">
    <property type="nucleotide sequence ID" value="NZ_JAANXL010000009.1"/>
</dbReference>
<accession>A0ABD4XKZ2</accession>
<evidence type="ECO:0000313" key="2">
    <source>
        <dbReference type="Proteomes" id="UP001215461"/>
    </source>
</evidence>
<dbReference type="AlphaFoldDB" id="A0ABD4XKZ2"/>
<dbReference type="EMBL" id="JAANXN010000017">
    <property type="protein sequence ID" value="MDF8371962.1"/>
    <property type="molecule type" value="Genomic_DNA"/>
</dbReference>
<proteinExistence type="predicted"/>
<reference evidence="1 2" key="1">
    <citation type="submission" date="2020-03" db="EMBL/GenBank/DDBJ databases">
        <title>Comparative genomics of Weissella paramesenteroides.</title>
        <authorList>
            <person name="Kant R."/>
            <person name="Takala T."/>
            <person name="Saris P."/>
        </authorList>
    </citation>
    <scope>NUCLEOTIDE SEQUENCE [LARGE SCALE GENOMIC DNA]</scope>
    <source>
        <strain evidence="1 2">SJ27-4</strain>
    </source>
</reference>
<comment type="caution">
    <text evidence="1">The sequence shown here is derived from an EMBL/GenBank/DDBJ whole genome shotgun (WGS) entry which is preliminary data.</text>
</comment>
<gene>
    <name evidence="1" type="ORF">G9403_10055</name>
</gene>
<protein>
    <recommendedName>
        <fullName evidence="3">DUF2316 family protein</fullName>
    </recommendedName>
</protein>
<evidence type="ECO:0000313" key="1">
    <source>
        <dbReference type="EMBL" id="MDF8371962.1"/>
    </source>
</evidence>
<dbReference type="Proteomes" id="UP001215461">
    <property type="component" value="Unassembled WGS sequence"/>
</dbReference>
<organism evidence="1 2">
    <name type="scientific">Weissella paramesenteroides</name>
    <name type="common">Leuconostoc paramesenteroides</name>
    <dbReference type="NCBI Taxonomy" id="1249"/>
    <lineage>
        <taxon>Bacteria</taxon>
        <taxon>Bacillati</taxon>
        <taxon>Bacillota</taxon>
        <taxon>Bacilli</taxon>
        <taxon>Lactobacillales</taxon>
        <taxon>Lactobacillaceae</taxon>
        <taxon>Weissella</taxon>
    </lineage>
</organism>
<sequence length="70" mass="8110">MGLTPKKELELRDIRQRLSNSLHQTLEQQNGAVKIRLADYPNLTLKELISEIEDSEHSVVDINETYLTFN</sequence>
<evidence type="ECO:0008006" key="3">
    <source>
        <dbReference type="Google" id="ProtNLM"/>
    </source>
</evidence>
<name>A0ABD4XKZ2_WEIPA</name>